<proteinExistence type="predicted"/>
<evidence type="ECO:0000256" key="2">
    <source>
        <dbReference type="ARBA" id="ARBA00022475"/>
    </source>
</evidence>
<dbReference type="Gene3D" id="1.20.144.10">
    <property type="entry name" value="Phosphatidic acid phosphatase type 2/haloperoxidase"/>
    <property type="match status" value="2"/>
</dbReference>
<dbReference type="GO" id="GO:0005886">
    <property type="term" value="C:plasma membrane"/>
    <property type="evidence" value="ECO:0007669"/>
    <property type="project" value="UniProtKB-SubCell"/>
</dbReference>
<evidence type="ECO:0000256" key="1">
    <source>
        <dbReference type="ARBA" id="ARBA00004651"/>
    </source>
</evidence>
<dbReference type="Pfam" id="PF01569">
    <property type="entry name" value="PAP2"/>
    <property type="match status" value="1"/>
</dbReference>
<dbReference type="RefSeq" id="WP_023922770.1">
    <property type="nucleotide sequence ID" value="NZ_CAUGJR010000074.1"/>
</dbReference>
<feature type="transmembrane region" description="Helical" evidence="7">
    <location>
        <begin position="58"/>
        <end position="77"/>
    </location>
</feature>
<dbReference type="GO" id="GO:0016787">
    <property type="term" value="F:hydrolase activity"/>
    <property type="evidence" value="ECO:0007669"/>
    <property type="project" value="UniProtKB-KW"/>
</dbReference>
<dbReference type="InterPro" id="IPR036938">
    <property type="entry name" value="PAP2/HPO_sf"/>
</dbReference>
<feature type="transmembrane region" description="Helical" evidence="7">
    <location>
        <begin position="31"/>
        <end position="52"/>
    </location>
</feature>
<evidence type="ECO:0000313" key="9">
    <source>
        <dbReference type="EMBL" id="RGK42175.1"/>
    </source>
</evidence>
<evidence type="ECO:0000256" key="3">
    <source>
        <dbReference type="ARBA" id="ARBA00022692"/>
    </source>
</evidence>
<keyword evidence="5 7" id="KW-1133">Transmembrane helix</keyword>
<keyword evidence="6 7" id="KW-0472">Membrane</keyword>
<feature type="transmembrane region" description="Helical" evidence="7">
    <location>
        <begin position="128"/>
        <end position="148"/>
    </location>
</feature>
<dbReference type="PANTHER" id="PTHR14969">
    <property type="entry name" value="SPHINGOSINE-1-PHOSPHATE PHOSPHOHYDROLASE"/>
    <property type="match status" value="1"/>
</dbReference>
<keyword evidence="3 7" id="KW-0812">Transmembrane</keyword>
<gene>
    <name evidence="10" type="ORF">DW116_06485</name>
    <name evidence="9" type="ORF">DXD17_02145</name>
</gene>
<dbReference type="SUPFAM" id="SSF48317">
    <property type="entry name" value="Acid phosphatase/Vanadium-dependent haloperoxidase"/>
    <property type="match status" value="1"/>
</dbReference>
<dbReference type="InterPro" id="IPR000326">
    <property type="entry name" value="PAP2/HPO"/>
</dbReference>
<dbReference type="EMBL" id="QRMI01000013">
    <property type="protein sequence ID" value="RHJ61960.1"/>
    <property type="molecule type" value="Genomic_DNA"/>
</dbReference>
<protein>
    <submittedName>
        <fullName evidence="9">Phosphatase PAP2 family protein</fullName>
    </submittedName>
</protein>
<evidence type="ECO:0000256" key="5">
    <source>
        <dbReference type="ARBA" id="ARBA00022989"/>
    </source>
</evidence>
<evidence type="ECO:0000256" key="7">
    <source>
        <dbReference type="SAM" id="Phobius"/>
    </source>
</evidence>
<dbReference type="Proteomes" id="UP000260793">
    <property type="component" value="Unassembled WGS sequence"/>
</dbReference>
<evidence type="ECO:0000313" key="10">
    <source>
        <dbReference type="EMBL" id="RHJ61960.1"/>
    </source>
</evidence>
<evidence type="ECO:0000313" key="12">
    <source>
        <dbReference type="Proteomes" id="UP000285832"/>
    </source>
</evidence>
<accession>A0A3E4LY24</accession>
<dbReference type="PANTHER" id="PTHR14969:SF62">
    <property type="entry name" value="DECAPRENYLPHOSPHORYL-5-PHOSPHORIBOSE PHOSPHATASE RV3807C-RELATED"/>
    <property type="match status" value="1"/>
</dbReference>
<organism evidence="9 11">
    <name type="scientific">[Ruminococcus] lactaris</name>
    <dbReference type="NCBI Taxonomy" id="46228"/>
    <lineage>
        <taxon>Bacteria</taxon>
        <taxon>Bacillati</taxon>
        <taxon>Bacillota</taxon>
        <taxon>Clostridia</taxon>
        <taxon>Lachnospirales</taxon>
        <taxon>Lachnospiraceae</taxon>
        <taxon>Mediterraneibacter</taxon>
    </lineage>
</organism>
<sequence length="186" mass="20822">MVDALLKMDGEILLFIQDHIRQEWMDWFWKAVTHLGDGGVFWILLGIILLFSKKTRPAGVAALLALLVGALITNVCLKNFVARIRPYEVVEGLRLMIERQRDYSFPSGHTSASFAAACALVRTLPKKWGTVCMILAGVIALSRLYVGVHYPSDVLGGMVVGIFAGWAGWKLMQMLMLQMEKKRRSV</sequence>
<keyword evidence="4" id="KW-0378">Hydrolase</keyword>
<evidence type="ECO:0000256" key="6">
    <source>
        <dbReference type="ARBA" id="ARBA00023136"/>
    </source>
</evidence>
<dbReference type="AlphaFoldDB" id="A0A3E4LY24"/>
<dbReference type="EMBL" id="QSQN01000004">
    <property type="protein sequence ID" value="RGK42175.1"/>
    <property type="molecule type" value="Genomic_DNA"/>
</dbReference>
<reference evidence="11 12" key="1">
    <citation type="submission" date="2018-08" db="EMBL/GenBank/DDBJ databases">
        <title>A genome reference for cultivated species of the human gut microbiota.</title>
        <authorList>
            <person name="Zou Y."/>
            <person name="Xue W."/>
            <person name="Luo G."/>
        </authorList>
    </citation>
    <scope>NUCLEOTIDE SEQUENCE [LARGE SCALE GENOMIC DNA]</scope>
    <source>
        <strain evidence="10 12">AM09-9</strain>
        <strain evidence="9 11">TF11-7</strain>
    </source>
</reference>
<name>A0A3E4LY24_9FIRM</name>
<evidence type="ECO:0000259" key="8">
    <source>
        <dbReference type="SMART" id="SM00014"/>
    </source>
</evidence>
<comment type="subcellular location">
    <subcellularLocation>
        <location evidence="1">Cell membrane</location>
        <topology evidence="1">Multi-pass membrane protein</topology>
    </subcellularLocation>
</comment>
<dbReference type="Proteomes" id="UP000285832">
    <property type="component" value="Unassembled WGS sequence"/>
</dbReference>
<evidence type="ECO:0000256" key="4">
    <source>
        <dbReference type="ARBA" id="ARBA00022801"/>
    </source>
</evidence>
<feature type="domain" description="Phosphatidic acid phosphatase type 2/haloperoxidase" evidence="8">
    <location>
        <begin position="58"/>
        <end position="169"/>
    </location>
</feature>
<dbReference type="SMART" id="SM00014">
    <property type="entry name" value="acidPPc"/>
    <property type="match status" value="1"/>
</dbReference>
<evidence type="ECO:0000313" key="11">
    <source>
        <dbReference type="Proteomes" id="UP000260793"/>
    </source>
</evidence>
<comment type="caution">
    <text evidence="9">The sequence shown here is derived from an EMBL/GenBank/DDBJ whole genome shotgun (WGS) entry which is preliminary data.</text>
</comment>
<keyword evidence="2" id="KW-1003">Cell membrane</keyword>
<feature type="transmembrane region" description="Helical" evidence="7">
    <location>
        <begin position="154"/>
        <end position="172"/>
    </location>
</feature>